<feature type="binding site" evidence="4">
    <location>
        <position position="303"/>
    </location>
    <ligand>
        <name>FAD</name>
        <dbReference type="ChEBI" id="CHEBI:57692"/>
    </ligand>
</feature>
<dbReference type="PRINTS" id="PR00368">
    <property type="entry name" value="FADPNR"/>
</dbReference>
<keyword evidence="9" id="KW-1185">Reference proteome</keyword>
<dbReference type="PIRSF" id="PIRSF000350">
    <property type="entry name" value="Mercury_reductase_MerA"/>
    <property type="match status" value="1"/>
</dbReference>
<feature type="binding site" evidence="4">
    <location>
        <position position="52"/>
    </location>
    <ligand>
        <name>FAD</name>
        <dbReference type="ChEBI" id="CHEBI:57692"/>
    </ligand>
</feature>
<proteinExistence type="inferred from homology"/>
<dbReference type="GO" id="GO:0000166">
    <property type="term" value="F:nucleotide binding"/>
    <property type="evidence" value="ECO:0007669"/>
    <property type="project" value="UniProtKB-KW"/>
</dbReference>
<feature type="domain" description="FAD/NAD(P)-binding" evidence="7">
    <location>
        <begin position="5"/>
        <end position="318"/>
    </location>
</feature>
<feature type="disulfide bond" description="Redox-active" evidence="5">
    <location>
        <begin position="43"/>
        <end position="48"/>
    </location>
</feature>
<keyword evidence="4" id="KW-0520">NAD</keyword>
<evidence type="ECO:0000256" key="4">
    <source>
        <dbReference type="PIRSR" id="PIRSR000350-3"/>
    </source>
</evidence>
<dbReference type="Proteomes" id="UP000427769">
    <property type="component" value="Chromosome"/>
</dbReference>
<dbReference type="RefSeq" id="WP_155306864.1">
    <property type="nucleotide sequence ID" value="NZ_AP021875.1"/>
</dbReference>
<gene>
    <name evidence="8" type="ORF">DSCW_56210</name>
</gene>
<dbReference type="InterPro" id="IPR016156">
    <property type="entry name" value="FAD/NAD-linked_Rdtase_dimer_sf"/>
</dbReference>
<dbReference type="Gene3D" id="3.50.50.60">
    <property type="entry name" value="FAD/NAD(P)-binding domain"/>
    <property type="match status" value="2"/>
</dbReference>
<keyword evidence="3 4" id="KW-0274">FAD</keyword>
<evidence type="ECO:0000313" key="8">
    <source>
        <dbReference type="EMBL" id="BBO78204.1"/>
    </source>
</evidence>
<accession>A0A5K7ZIV2</accession>
<evidence type="ECO:0000259" key="6">
    <source>
        <dbReference type="Pfam" id="PF02852"/>
    </source>
</evidence>
<dbReference type="InterPro" id="IPR004099">
    <property type="entry name" value="Pyr_nucl-diS_OxRdtase_dimer"/>
</dbReference>
<dbReference type="SUPFAM" id="SSF51905">
    <property type="entry name" value="FAD/NAD(P)-binding domain"/>
    <property type="match status" value="1"/>
</dbReference>
<evidence type="ECO:0000256" key="2">
    <source>
        <dbReference type="ARBA" id="ARBA00022630"/>
    </source>
</evidence>
<feature type="binding site" evidence="4">
    <location>
        <position position="199"/>
    </location>
    <ligand>
        <name>NAD(+)</name>
        <dbReference type="ChEBI" id="CHEBI:57540"/>
    </ligand>
</feature>
<dbReference type="EMBL" id="AP021875">
    <property type="protein sequence ID" value="BBO78204.1"/>
    <property type="molecule type" value="Genomic_DNA"/>
</dbReference>
<keyword evidence="4" id="KW-0547">Nucleotide-binding</keyword>
<comment type="cofactor">
    <cofactor evidence="4">
        <name>FAD</name>
        <dbReference type="ChEBI" id="CHEBI:57692"/>
    </cofactor>
    <text evidence="4">Binds 1 FAD per subunit.</text>
</comment>
<evidence type="ECO:0000256" key="1">
    <source>
        <dbReference type="ARBA" id="ARBA00007532"/>
    </source>
</evidence>
<dbReference type="AlphaFoldDB" id="A0A5K7ZIV2"/>
<dbReference type="Gene3D" id="3.30.390.30">
    <property type="match status" value="1"/>
</dbReference>
<keyword evidence="2" id="KW-0285">Flavoprotein</keyword>
<dbReference type="PRINTS" id="PR00411">
    <property type="entry name" value="PNDRDTASEI"/>
</dbReference>
<feature type="binding site" evidence="4">
    <location>
        <position position="263"/>
    </location>
    <ligand>
        <name>NAD(+)</name>
        <dbReference type="ChEBI" id="CHEBI:57540"/>
    </ligand>
</feature>
<dbReference type="GO" id="GO:0016491">
    <property type="term" value="F:oxidoreductase activity"/>
    <property type="evidence" value="ECO:0007669"/>
    <property type="project" value="InterPro"/>
</dbReference>
<dbReference type="OrthoDB" id="9786429at2"/>
<dbReference type="PANTHER" id="PTHR43014:SF5">
    <property type="entry name" value="GLUTATHIONE REDUCTASE (NADPH)"/>
    <property type="match status" value="1"/>
</dbReference>
<name>A0A5K7ZIV2_9BACT</name>
<sequence length="458" mass="49261">MTSTYDALVIGSGTAGQAAAYELNRNGLSVGLVEHGQQPGGTCALSGCQAKKWFYEGAETVARSRHLTDLGITVPALGSWSQLKEAKNRFTAKVPTNTVNGLKKAGIDFIPGHARFVDPKTISVDGRRIATRFTILATGAAPMKLPIDGAQLMVSSSDFLELDRLPRKIVFVGGGFISFEFAHFAARLGSEEIRCTILEAGPRPLGPFDGEMVELLSDASAKAGIAIHNDVNITSIGQTGSSFTVRTEDGRRFDSDLVVHGAGREPEITDLALDRADVQSSRRGITVNEKMETTSPGIFAAGDCAATVQLARVADAEAQTAAANIVSSCKDNGYETFMDYTAVPAVLFTYPQYGMVGATEDTLKDDGIDYEKSAGKELGWPTYRRVGMKSAAFKVMIGRTDRRILGAHILSDNATGLINTFTLAMHNRIPANELHRQSVMTPYPSRESDIIYMLKPLL</sequence>
<evidence type="ECO:0000256" key="3">
    <source>
        <dbReference type="ARBA" id="ARBA00022827"/>
    </source>
</evidence>
<dbReference type="PANTHER" id="PTHR43014">
    <property type="entry name" value="MERCURIC REDUCTASE"/>
    <property type="match status" value="1"/>
</dbReference>
<dbReference type="Pfam" id="PF07992">
    <property type="entry name" value="Pyr_redox_2"/>
    <property type="match status" value="1"/>
</dbReference>
<reference evidence="8 9" key="1">
    <citation type="submission" date="2019-11" db="EMBL/GenBank/DDBJ databases">
        <title>Comparative genomics of hydrocarbon-degrading Desulfosarcina strains.</title>
        <authorList>
            <person name="Watanabe M."/>
            <person name="Kojima H."/>
            <person name="Fukui M."/>
        </authorList>
    </citation>
    <scope>NUCLEOTIDE SEQUENCE [LARGE SCALE GENOMIC DNA]</scope>
    <source>
        <strain evidence="8 9">PP31</strain>
    </source>
</reference>
<protein>
    <submittedName>
        <fullName evidence="8">Putative FAD-dependent pyridine nucleotide-disulphide oxidoreductase</fullName>
    </submittedName>
</protein>
<dbReference type="InterPro" id="IPR023753">
    <property type="entry name" value="FAD/NAD-binding_dom"/>
</dbReference>
<dbReference type="KEGG" id="dwd:DSCW_56210"/>
<organism evidence="8 9">
    <name type="scientific">Desulfosarcina widdelii</name>
    <dbReference type="NCBI Taxonomy" id="947919"/>
    <lineage>
        <taxon>Bacteria</taxon>
        <taxon>Pseudomonadati</taxon>
        <taxon>Thermodesulfobacteriota</taxon>
        <taxon>Desulfobacteria</taxon>
        <taxon>Desulfobacterales</taxon>
        <taxon>Desulfosarcinaceae</taxon>
        <taxon>Desulfosarcina</taxon>
    </lineage>
</organism>
<dbReference type="InterPro" id="IPR036188">
    <property type="entry name" value="FAD/NAD-bd_sf"/>
</dbReference>
<dbReference type="Pfam" id="PF02852">
    <property type="entry name" value="Pyr_redox_dim"/>
    <property type="match status" value="1"/>
</dbReference>
<dbReference type="SUPFAM" id="SSF55424">
    <property type="entry name" value="FAD/NAD-linked reductases, dimerisation (C-terminal) domain"/>
    <property type="match status" value="1"/>
</dbReference>
<comment type="similarity">
    <text evidence="1">Belongs to the class-I pyridine nucleotide-disulfide oxidoreductase family.</text>
</comment>
<evidence type="ECO:0000259" key="7">
    <source>
        <dbReference type="Pfam" id="PF07992"/>
    </source>
</evidence>
<evidence type="ECO:0000256" key="5">
    <source>
        <dbReference type="PIRSR" id="PIRSR000350-4"/>
    </source>
</evidence>
<feature type="domain" description="Pyridine nucleotide-disulphide oxidoreductase dimerisation" evidence="6">
    <location>
        <begin position="343"/>
        <end position="443"/>
    </location>
</feature>
<dbReference type="InterPro" id="IPR001100">
    <property type="entry name" value="Pyr_nuc-diS_OxRdtase"/>
</dbReference>
<feature type="binding site" evidence="4">
    <location>
        <begin position="173"/>
        <end position="180"/>
    </location>
    <ligand>
        <name>NAD(+)</name>
        <dbReference type="ChEBI" id="CHEBI:57540"/>
    </ligand>
</feature>
<evidence type="ECO:0000313" key="9">
    <source>
        <dbReference type="Proteomes" id="UP000427769"/>
    </source>
</evidence>